<evidence type="ECO:0000313" key="3">
    <source>
        <dbReference type="EMBL" id="ASV73834.1"/>
    </source>
</evidence>
<dbReference type="GO" id="GO:0019748">
    <property type="term" value="P:secondary metabolic process"/>
    <property type="evidence" value="ECO:0007669"/>
    <property type="project" value="TreeGrafter"/>
</dbReference>
<dbReference type="AlphaFoldDB" id="A0A286RCZ2"/>
<dbReference type="KEGG" id="ttf:THTE_1232"/>
<reference evidence="3 4" key="1">
    <citation type="journal article" name="Front. Microbiol.">
        <title>Sugar Metabolism of the First Thermophilic Planctomycete Thermogutta terrifontis: Comparative Genomic and Transcriptomic Approaches.</title>
        <authorList>
            <person name="Elcheninov A.G."/>
            <person name="Menzel P."/>
            <person name="Gudbergsdottir S.R."/>
            <person name="Slesarev A.I."/>
            <person name="Kadnikov V.V."/>
            <person name="Krogh A."/>
            <person name="Bonch-Osmolovskaya E.A."/>
            <person name="Peng X."/>
            <person name="Kublanov I.V."/>
        </authorList>
    </citation>
    <scope>NUCLEOTIDE SEQUENCE [LARGE SCALE GENOMIC DNA]</scope>
    <source>
        <strain evidence="3 4">R1</strain>
    </source>
</reference>
<organism evidence="3 4">
    <name type="scientific">Thermogutta terrifontis</name>
    <dbReference type="NCBI Taxonomy" id="1331910"/>
    <lineage>
        <taxon>Bacteria</taxon>
        <taxon>Pseudomonadati</taxon>
        <taxon>Planctomycetota</taxon>
        <taxon>Planctomycetia</taxon>
        <taxon>Pirellulales</taxon>
        <taxon>Thermoguttaceae</taxon>
        <taxon>Thermogutta</taxon>
    </lineage>
</organism>
<dbReference type="SUPFAM" id="SSF51556">
    <property type="entry name" value="Metallo-dependent hydrolases"/>
    <property type="match status" value="1"/>
</dbReference>
<dbReference type="PANTHER" id="PTHR21240:SF28">
    <property type="entry name" value="ISO-OROTATE DECARBOXYLASE (EUROFUNG)"/>
    <property type="match status" value="1"/>
</dbReference>
<dbReference type="RefSeq" id="WP_095414322.1">
    <property type="nucleotide sequence ID" value="NZ_CP018477.1"/>
</dbReference>
<accession>A0A286RCZ2</accession>
<gene>
    <name evidence="3" type="ORF">THTE_1232</name>
</gene>
<sequence length="268" mass="29572">MSREESAFEIWDVHVHLAGIAGQTPADRLEKLLEYADRLGIRRVCVFMGTTFQYDPSPEEMAQANREVRQAIERFPDRAFGFVYLNPNHLSASLDELNRHVADGPMVGVKLWVAKRCADPALDPLVERATELKAVVLQHTWLKTTGNLPGESTPQDLAVLAGRHPETTFIAAHSGGNWEYGLRAVRPYGNILVDLCGFDPTAGVTEMAVRTLGAERVLFGSDAPGRSFATQLGKVLGADIPADAKRLILGENLRRILRPILQQKGIRL</sequence>
<dbReference type="OrthoDB" id="9771932at2"/>
<dbReference type="InterPro" id="IPR006680">
    <property type="entry name" value="Amidohydro-rel"/>
</dbReference>
<dbReference type="PANTHER" id="PTHR21240">
    <property type="entry name" value="2-AMINO-3-CARBOXYLMUCONATE-6-SEMIALDEHYDE DECARBOXYLASE"/>
    <property type="match status" value="1"/>
</dbReference>
<proteinExistence type="predicted"/>
<dbReference type="Pfam" id="PF04909">
    <property type="entry name" value="Amidohydro_2"/>
    <property type="match status" value="1"/>
</dbReference>
<dbReference type="Gene3D" id="3.20.20.140">
    <property type="entry name" value="Metal-dependent hydrolases"/>
    <property type="match status" value="1"/>
</dbReference>
<feature type="domain" description="Amidohydrolase-related" evidence="2">
    <location>
        <begin position="12"/>
        <end position="258"/>
    </location>
</feature>
<dbReference type="InterPro" id="IPR032466">
    <property type="entry name" value="Metal_Hydrolase"/>
</dbReference>
<protein>
    <recommendedName>
        <fullName evidence="2">Amidohydrolase-related domain-containing protein</fullName>
    </recommendedName>
</protein>
<dbReference type="GO" id="GO:0016787">
    <property type="term" value="F:hydrolase activity"/>
    <property type="evidence" value="ECO:0007669"/>
    <property type="project" value="InterPro"/>
</dbReference>
<keyword evidence="1" id="KW-0456">Lyase</keyword>
<evidence type="ECO:0000256" key="1">
    <source>
        <dbReference type="ARBA" id="ARBA00023239"/>
    </source>
</evidence>
<dbReference type="Proteomes" id="UP000215086">
    <property type="component" value="Chromosome"/>
</dbReference>
<dbReference type="GO" id="GO:0016831">
    <property type="term" value="F:carboxy-lyase activity"/>
    <property type="evidence" value="ECO:0007669"/>
    <property type="project" value="InterPro"/>
</dbReference>
<keyword evidence="4" id="KW-1185">Reference proteome</keyword>
<evidence type="ECO:0000313" key="4">
    <source>
        <dbReference type="Proteomes" id="UP000215086"/>
    </source>
</evidence>
<dbReference type="GO" id="GO:0005737">
    <property type="term" value="C:cytoplasm"/>
    <property type="evidence" value="ECO:0007669"/>
    <property type="project" value="TreeGrafter"/>
</dbReference>
<dbReference type="EMBL" id="CP018477">
    <property type="protein sequence ID" value="ASV73834.1"/>
    <property type="molecule type" value="Genomic_DNA"/>
</dbReference>
<dbReference type="InterPro" id="IPR032465">
    <property type="entry name" value="ACMSD"/>
</dbReference>
<name>A0A286RCZ2_9BACT</name>
<evidence type="ECO:0000259" key="2">
    <source>
        <dbReference type="Pfam" id="PF04909"/>
    </source>
</evidence>